<evidence type="ECO:0008006" key="6">
    <source>
        <dbReference type="Google" id="ProtNLM"/>
    </source>
</evidence>
<protein>
    <recommendedName>
        <fullName evidence="6">Flagellar basal-body rod modification protein FlgD</fullName>
    </recommendedName>
</protein>
<comment type="caution">
    <text evidence="4">The sequence shown here is derived from an EMBL/GenBank/DDBJ whole genome shotgun (WGS) entry which is preliminary data.</text>
</comment>
<proteinExistence type="inferred from homology"/>
<evidence type="ECO:0000256" key="3">
    <source>
        <dbReference type="SAM" id="MobiDB-lite"/>
    </source>
</evidence>
<feature type="region of interest" description="Disordered" evidence="3">
    <location>
        <begin position="141"/>
        <end position="186"/>
    </location>
</feature>
<evidence type="ECO:0000313" key="4">
    <source>
        <dbReference type="EMBL" id="MBT0771409.1"/>
    </source>
</evidence>
<organism evidence="4 5">
    <name type="scientific">Kineosporia corallincola</name>
    <dbReference type="NCBI Taxonomy" id="2835133"/>
    <lineage>
        <taxon>Bacteria</taxon>
        <taxon>Bacillati</taxon>
        <taxon>Actinomycetota</taxon>
        <taxon>Actinomycetes</taxon>
        <taxon>Kineosporiales</taxon>
        <taxon>Kineosporiaceae</taxon>
        <taxon>Kineosporia</taxon>
    </lineage>
</organism>
<keyword evidence="5" id="KW-1185">Reference proteome</keyword>
<evidence type="ECO:0000256" key="1">
    <source>
        <dbReference type="ARBA" id="ARBA00010577"/>
    </source>
</evidence>
<keyword evidence="2" id="KW-1005">Bacterial flagellum biogenesis</keyword>
<name>A0ABS5TJX2_9ACTN</name>
<comment type="similarity">
    <text evidence="1">Belongs to the FlgD family.</text>
</comment>
<dbReference type="Pfam" id="PF03963">
    <property type="entry name" value="FlgD"/>
    <property type="match status" value="1"/>
</dbReference>
<feature type="region of interest" description="Disordered" evidence="3">
    <location>
        <begin position="1"/>
        <end position="30"/>
    </location>
</feature>
<dbReference type="InterPro" id="IPR005648">
    <property type="entry name" value="FlgD"/>
</dbReference>
<dbReference type="RefSeq" id="WP_214157701.1">
    <property type="nucleotide sequence ID" value="NZ_JAHBAY010000008.1"/>
</dbReference>
<sequence>MAAPIGNIKDIQAGNQVADTETRSRATNSTTSDKDMFLKLLLAQMKYQDPMNPTDSAQYLSQMAQFTTVEKLEAMVTNTGSLLSASQMQTALGMVGATVEYGVGEKAASGVVTGIAMVDGSPQLLVNGSTKVPLTELTSVKMAGTSTPPTDPEDPEDPDASQKAATVTPSASPSASPSVTDPTGTI</sequence>
<dbReference type="Proteomes" id="UP001197247">
    <property type="component" value="Unassembled WGS sequence"/>
</dbReference>
<gene>
    <name evidence="4" type="ORF">KIH74_20900</name>
</gene>
<accession>A0ABS5TJX2</accession>
<feature type="compositionally biased region" description="Low complexity" evidence="3">
    <location>
        <begin position="164"/>
        <end position="186"/>
    </location>
</feature>
<evidence type="ECO:0000313" key="5">
    <source>
        <dbReference type="Proteomes" id="UP001197247"/>
    </source>
</evidence>
<reference evidence="4 5" key="1">
    <citation type="submission" date="2021-05" db="EMBL/GenBank/DDBJ databases">
        <title>Kineosporia and Streptomyces sp. nov. two new marine actinobacteria isolated from Coral.</title>
        <authorList>
            <person name="Buangrab K."/>
            <person name="Sutthacheep M."/>
            <person name="Yeemin T."/>
            <person name="Harunari E."/>
            <person name="Igarashi Y."/>
            <person name="Kanchanasin P."/>
            <person name="Tanasupawat S."/>
            <person name="Phongsopitanun W."/>
        </authorList>
    </citation>
    <scope>NUCLEOTIDE SEQUENCE [LARGE SCALE GENOMIC DNA]</scope>
    <source>
        <strain evidence="4 5">J2-2</strain>
    </source>
</reference>
<evidence type="ECO:0000256" key="2">
    <source>
        <dbReference type="ARBA" id="ARBA00022795"/>
    </source>
</evidence>
<dbReference type="EMBL" id="JAHBAY010000008">
    <property type="protein sequence ID" value="MBT0771409.1"/>
    <property type="molecule type" value="Genomic_DNA"/>
</dbReference>
<feature type="compositionally biased region" description="Polar residues" evidence="3">
    <location>
        <begin position="13"/>
        <end position="30"/>
    </location>
</feature>